<keyword evidence="3" id="KW-1185">Reference proteome</keyword>
<organism evidence="2 3">
    <name type="scientific">Kitasatospora kifunensis</name>
    <name type="common">Streptomyces kifunensis</name>
    <dbReference type="NCBI Taxonomy" id="58351"/>
    <lineage>
        <taxon>Bacteria</taxon>
        <taxon>Bacillati</taxon>
        <taxon>Actinomycetota</taxon>
        <taxon>Actinomycetes</taxon>
        <taxon>Kitasatosporales</taxon>
        <taxon>Streptomycetaceae</taxon>
        <taxon>Kitasatospora</taxon>
    </lineage>
</organism>
<protein>
    <submittedName>
        <fullName evidence="2">Uncharacterized protein</fullName>
    </submittedName>
</protein>
<dbReference type="EMBL" id="JACHJV010000003">
    <property type="protein sequence ID" value="MBB4928567.1"/>
    <property type="molecule type" value="Genomic_DNA"/>
</dbReference>
<evidence type="ECO:0000256" key="1">
    <source>
        <dbReference type="SAM" id="MobiDB-lite"/>
    </source>
</evidence>
<name>A0A7W7RAT4_KITKI</name>
<dbReference type="Proteomes" id="UP000540506">
    <property type="component" value="Unassembled WGS sequence"/>
</dbReference>
<sequence>MQDQRGKITGDYQEDSQDTSATHPRHAAVPGTVAAVRAAVAVPALSETAALRGGRILARLRCASSAHQESDGDLHAFEVELP</sequence>
<reference evidence="2 3" key="1">
    <citation type="submission" date="2020-08" db="EMBL/GenBank/DDBJ databases">
        <title>Sequencing the genomes of 1000 actinobacteria strains.</title>
        <authorList>
            <person name="Klenk H.-P."/>
        </authorList>
    </citation>
    <scope>NUCLEOTIDE SEQUENCE [LARGE SCALE GENOMIC DNA]</scope>
    <source>
        <strain evidence="2 3">DSM 41654</strain>
    </source>
</reference>
<evidence type="ECO:0000313" key="3">
    <source>
        <dbReference type="Proteomes" id="UP000540506"/>
    </source>
</evidence>
<comment type="caution">
    <text evidence="2">The sequence shown here is derived from an EMBL/GenBank/DDBJ whole genome shotgun (WGS) entry which is preliminary data.</text>
</comment>
<feature type="region of interest" description="Disordered" evidence="1">
    <location>
        <begin position="1"/>
        <end position="27"/>
    </location>
</feature>
<proteinExistence type="predicted"/>
<dbReference type="AlphaFoldDB" id="A0A7W7RAT4"/>
<gene>
    <name evidence="2" type="ORF">FHR34_007664</name>
</gene>
<accession>A0A7W7RAT4</accession>
<evidence type="ECO:0000313" key="2">
    <source>
        <dbReference type="EMBL" id="MBB4928567.1"/>
    </source>
</evidence>